<organism evidence="2 3">
    <name type="scientific">Cloacibacillus evryensis</name>
    <dbReference type="NCBI Taxonomy" id="508460"/>
    <lineage>
        <taxon>Bacteria</taxon>
        <taxon>Thermotogati</taxon>
        <taxon>Synergistota</taxon>
        <taxon>Synergistia</taxon>
        <taxon>Synergistales</taxon>
        <taxon>Synergistaceae</taxon>
        <taxon>Cloacibacillus</taxon>
    </lineage>
</organism>
<dbReference type="AlphaFoldDB" id="A0AAW5K5Z8"/>
<dbReference type="RefSeq" id="WP_008708748.1">
    <property type="nucleotide sequence ID" value="NZ_CABKQM010000002.1"/>
</dbReference>
<dbReference type="Proteomes" id="UP001205919">
    <property type="component" value="Unassembled WGS sequence"/>
</dbReference>
<gene>
    <name evidence="2" type="ORF">NE630_09005</name>
</gene>
<evidence type="ECO:0000313" key="2">
    <source>
        <dbReference type="EMBL" id="MCQ4814564.1"/>
    </source>
</evidence>
<accession>A0AAW5K5Z8</accession>
<reference evidence="2 3" key="1">
    <citation type="submission" date="2022-06" db="EMBL/GenBank/DDBJ databases">
        <title>Isolation of gut microbiota from human fecal samples.</title>
        <authorList>
            <person name="Pamer E.G."/>
            <person name="Barat B."/>
            <person name="Waligurski E."/>
            <person name="Medina S."/>
            <person name="Paddock L."/>
            <person name="Mostad J."/>
        </authorList>
    </citation>
    <scope>NUCLEOTIDE SEQUENCE [LARGE SCALE GENOMIC DNA]</scope>
    <source>
        <strain evidence="2 3">DFI.9.90</strain>
    </source>
</reference>
<dbReference type="GeneID" id="95757687"/>
<dbReference type="EMBL" id="JANFYT010000017">
    <property type="protein sequence ID" value="MCQ4814564.1"/>
    <property type="molecule type" value="Genomic_DNA"/>
</dbReference>
<sequence length="71" mass="8023">MSSEDRIRFSFLLIITIIVFTMNVRLMTPADRRGLGELDAIFDGYLTSTARQWAEASPPDMGEARIAESDR</sequence>
<keyword evidence="1" id="KW-0472">Membrane</keyword>
<evidence type="ECO:0000256" key="1">
    <source>
        <dbReference type="SAM" id="Phobius"/>
    </source>
</evidence>
<proteinExistence type="predicted"/>
<name>A0AAW5K5Z8_9BACT</name>
<feature type="transmembrane region" description="Helical" evidence="1">
    <location>
        <begin position="6"/>
        <end position="24"/>
    </location>
</feature>
<keyword evidence="3" id="KW-1185">Reference proteome</keyword>
<protein>
    <submittedName>
        <fullName evidence="2">Uncharacterized protein</fullName>
    </submittedName>
</protein>
<keyword evidence="1" id="KW-0812">Transmembrane</keyword>
<keyword evidence="1" id="KW-1133">Transmembrane helix</keyword>
<comment type="caution">
    <text evidence="2">The sequence shown here is derived from an EMBL/GenBank/DDBJ whole genome shotgun (WGS) entry which is preliminary data.</text>
</comment>
<evidence type="ECO:0000313" key="3">
    <source>
        <dbReference type="Proteomes" id="UP001205919"/>
    </source>
</evidence>